<dbReference type="Gene3D" id="1.10.10.10">
    <property type="entry name" value="Winged helix-like DNA-binding domain superfamily/Winged helix DNA-binding domain"/>
    <property type="match status" value="1"/>
</dbReference>
<gene>
    <name evidence="10" type="ORF">SAMN06265338_11368</name>
</gene>
<feature type="domain" description="Methylated-DNA-[protein]-cysteine S-methyltransferase DNA binding" evidence="9">
    <location>
        <begin position="98"/>
        <end position="177"/>
    </location>
</feature>
<dbReference type="PANTHER" id="PTHR10815">
    <property type="entry name" value="METHYLATED-DNA--PROTEIN-CYSTEINE METHYLTRANSFERASE"/>
    <property type="match status" value="1"/>
</dbReference>
<keyword evidence="7" id="KW-0234">DNA repair</keyword>
<accession>A0A212S627</accession>
<evidence type="ECO:0000256" key="2">
    <source>
        <dbReference type="ARBA" id="ARBA00008711"/>
    </source>
</evidence>
<sequence>MAGGTQKAKTPAGDGDEVVYGIGDTTLGPTLVALSPQGVCALLFGEQEKKLMRDLRALYPDARAAAPDLLDPALAAARALAEQPWRDFPLPLDIRGTDFQRRVWMALREIAPGTTVSYAEVAQRIGAPKSLRAVAGACAANRLAIVIPCHRVLRLNGSLSGYRWGRERKLRLIELEREAVAARTCPAESGSSKLF</sequence>
<dbReference type="OrthoDB" id="9802228at2"/>
<dbReference type="GO" id="GO:0003908">
    <property type="term" value="F:methylated-DNA-[protein]-cysteine S-methyltransferase activity"/>
    <property type="evidence" value="ECO:0007669"/>
    <property type="project" value="UniProtKB-EC"/>
</dbReference>
<organism evidence="10 11">
    <name type="scientific">Rhodoblastus acidophilus</name>
    <name type="common">Rhodopseudomonas acidophila</name>
    <dbReference type="NCBI Taxonomy" id="1074"/>
    <lineage>
        <taxon>Bacteria</taxon>
        <taxon>Pseudomonadati</taxon>
        <taxon>Pseudomonadota</taxon>
        <taxon>Alphaproteobacteria</taxon>
        <taxon>Hyphomicrobiales</taxon>
        <taxon>Rhodoblastaceae</taxon>
        <taxon>Rhodoblastus</taxon>
    </lineage>
</organism>
<dbReference type="InterPro" id="IPR036217">
    <property type="entry name" value="MethylDNA_cys_MeTrfase_DNAb"/>
</dbReference>
<dbReference type="EC" id="2.1.1.63" evidence="3"/>
<comment type="catalytic activity">
    <reaction evidence="8">
        <text>a 6-O-methyl-2'-deoxyguanosine in DNA + L-cysteinyl-[protein] = S-methyl-L-cysteinyl-[protein] + a 2'-deoxyguanosine in DNA</text>
        <dbReference type="Rhea" id="RHEA:24000"/>
        <dbReference type="Rhea" id="RHEA-COMP:10131"/>
        <dbReference type="Rhea" id="RHEA-COMP:10132"/>
        <dbReference type="Rhea" id="RHEA-COMP:11367"/>
        <dbReference type="Rhea" id="RHEA-COMP:11368"/>
        <dbReference type="ChEBI" id="CHEBI:29950"/>
        <dbReference type="ChEBI" id="CHEBI:82612"/>
        <dbReference type="ChEBI" id="CHEBI:85445"/>
        <dbReference type="ChEBI" id="CHEBI:85448"/>
        <dbReference type="EC" id="2.1.1.63"/>
    </reaction>
</comment>
<dbReference type="NCBIfam" id="TIGR00589">
    <property type="entry name" value="ogt"/>
    <property type="match status" value="1"/>
</dbReference>
<dbReference type="Gene3D" id="3.30.160.70">
    <property type="entry name" value="Methylated DNA-protein cysteine methyltransferase domain"/>
    <property type="match status" value="1"/>
</dbReference>
<dbReference type="EMBL" id="FYDG01000013">
    <property type="protein sequence ID" value="SNB80655.1"/>
    <property type="molecule type" value="Genomic_DNA"/>
</dbReference>
<dbReference type="PANTHER" id="PTHR10815:SF14">
    <property type="entry name" value="BIFUNCTIONAL TRANSCRIPTIONAL ACTIVATOR_DNA REPAIR ENZYME ADA"/>
    <property type="match status" value="1"/>
</dbReference>
<comment type="catalytic activity">
    <reaction evidence="1">
        <text>a 4-O-methyl-thymidine in DNA + L-cysteinyl-[protein] = a thymidine in DNA + S-methyl-L-cysteinyl-[protein]</text>
        <dbReference type="Rhea" id="RHEA:53428"/>
        <dbReference type="Rhea" id="RHEA-COMP:10131"/>
        <dbReference type="Rhea" id="RHEA-COMP:10132"/>
        <dbReference type="Rhea" id="RHEA-COMP:13555"/>
        <dbReference type="Rhea" id="RHEA-COMP:13556"/>
        <dbReference type="ChEBI" id="CHEBI:29950"/>
        <dbReference type="ChEBI" id="CHEBI:82612"/>
        <dbReference type="ChEBI" id="CHEBI:137386"/>
        <dbReference type="ChEBI" id="CHEBI:137387"/>
        <dbReference type="EC" id="2.1.1.63"/>
    </reaction>
</comment>
<dbReference type="InterPro" id="IPR036631">
    <property type="entry name" value="MGMT_N_sf"/>
</dbReference>
<name>A0A212S627_RHOAC</name>
<dbReference type="SUPFAM" id="SSF53155">
    <property type="entry name" value="Methylated DNA-protein cysteine methyltransferase domain"/>
    <property type="match status" value="1"/>
</dbReference>
<protein>
    <recommendedName>
        <fullName evidence="3">methylated-DNA--[protein]-cysteine S-methyltransferase</fullName>
        <ecNumber evidence="3">2.1.1.63</ecNumber>
    </recommendedName>
</protein>
<keyword evidence="5 10" id="KW-0808">Transferase</keyword>
<dbReference type="Pfam" id="PF01035">
    <property type="entry name" value="DNA_binding_1"/>
    <property type="match status" value="1"/>
</dbReference>
<evidence type="ECO:0000259" key="9">
    <source>
        <dbReference type="Pfam" id="PF01035"/>
    </source>
</evidence>
<dbReference type="InterPro" id="IPR036388">
    <property type="entry name" value="WH-like_DNA-bd_sf"/>
</dbReference>
<evidence type="ECO:0000256" key="7">
    <source>
        <dbReference type="ARBA" id="ARBA00023204"/>
    </source>
</evidence>
<dbReference type="PROSITE" id="PS00374">
    <property type="entry name" value="MGMT"/>
    <property type="match status" value="1"/>
</dbReference>
<proteinExistence type="inferred from homology"/>
<evidence type="ECO:0000313" key="10">
    <source>
        <dbReference type="EMBL" id="SNB80655.1"/>
    </source>
</evidence>
<evidence type="ECO:0000256" key="1">
    <source>
        <dbReference type="ARBA" id="ARBA00001286"/>
    </source>
</evidence>
<comment type="similarity">
    <text evidence="2">Belongs to the MGMT family.</text>
</comment>
<dbReference type="CDD" id="cd06445">
    <property type="entry name" value="ATase"/>
    <property type="match status" value="1"/>
</dbReference>
<evidence type="ECO:0000313" key="11">
    <source>
        <dbReference type="Proteomes" id="UP000198418"/>
    </source>
</evidence>
<evidence type="ECO:0000256" key="3">
    <source>
        <dbReference type="ARBA" id="ARBA00011918"/>
    </source>
</evidence>
<evidence type="ECO:0000256" key="8">
    <source>
        <dbReference type="ARBA" id="ARBA00049348"/>
    </source>
</evidence>
<evidence type="ECO:0000256" key="6">
    <source>
        <dbReference type="ARBA" id="ARBA00022763"/>
    </source>
</evidence>
<dbReference type="RefSeq" id="WP_088522017.1">
    <property type="nucleotide sequence ID" value="NZ_FYDG01000013.1"/>
</dbReference>
<reference evidence="11" key="1">
    <citation type="submission" date="2017-06" db="EMBL/GenBank/DDBJ databases">
        <authorList>
            <person name="Varghese N."/>
            <person name="Submissions S."/>
        </authorList>
    </citation>
    <scope>NUCLEOTIDE SEQUENCE [LARGE SCALE GENOMIC DNA]</scope>
    <source>
        <strain evidence="11">DSM 137</strain>
    </source>
</reference>
<dbReference type="GO" id="GO:0006281">
    <property type="term" value="P:DNA repair"/>
    <property type="evidence" value="ECO:0007669"/>
    <property type="project" value="UniProtKB-KW"/>
</dbReference>
<dbReference type="GO" id="GO:0032259">
    <property type="term" value="P:methylation"/>
    <property type="evidence" value="ECO:0007669"/>
    <property type="project" value="UniProtKB-KW"/>
</dbReference>
<dbReference type="AlphaFoldDB" id="A0A212S627"/>
<keyword evidence="6" id="KW-0227">DNA damage</keyword>
<evidence type="ECO:0000256" key="5">
    <source>
        <dbReference type="ARBA" id="ARBA00022679"/>
    </source>
</evidence>
<keyword evidence="4 10" id="KW-0489">Methyltransferase</keyword>
<dbReference type="FunFam" id="1.10.10.10:FF:000214">
    <property type="entry name" value="Methylated-DNA--protein-cysteine methyltransferase"/>
    <property type="match status" value="1"/>
</dbReference>
<dbReference type="Proteomes" id="UP000198418">
    <property type="component" value="Unassembled WGS sequence"/>
</dbReference>
<evidence type="ECO:0000256" key="4">
    <source>
        <dbReference type="ARBA" id="ARBA00022603"/>
    </source>
</evidence>
<dbReference type="InterPro" id="IPR014048">
    <property type="entry name" value="MethylDNA_cys_MeTrfase_DNA-bd"/>
</dbReference>
<keyword evidence="11" id="KW-1185">Reference proteome</keyword>
<dbReference type="InterPro" id="IPR001497">
    <property type="entry name" value="MethylDNA_cys_MeTrfase_AS"/>
</dbReference>
<dbReference type="SUPFAM" id="SSF46767">
    <property type="entry name" value="Methylated DNA-protein cysteine methyltransferase, C-terminal domain"/>
    <property type="match status" value="1"/>
</dbReference>